<evidence type="ECO:0008006" key="2">
    <source>
        <dbReference type="Google" id="ProtNLM"/>
    </source>
</evidence>
<name>A0A6M3MG54_9ZZZZ</name>
<accession>A0A6M3MG54</accession>
<proteinExistence type="predicted"/>
<dbReference type="AlphaFoldDB" id="A0A6M3MG54"/>
<evidence type="ECO:0000313" key="1">
    <source>
        <dbReference type="EMBL" id="QJB04593.1"/>
    </source>
</evidence>
<protein>
    <recommendedName>
        <fullName evidence="2">Tail protein</fullName>
    </recommendedName>
</protein>
<dbReference type="EMBL" id="MT143886">
    <property type="protein sequence ID" value="QJB04593.1"/>
    <property type="molecule type" value="Genomic_DNA"/>
</dbReference>
<reference evidence="1" key="1">
    <citation type="submission" date="2020-03" db="EMBL/GenBank/DDBJ databases">
        <title>The deep terrestrial virosphere.</title>
        <authorList>
            <person name="Holmfeldt K."/>
            <person name="Nilsson E."/>
            <person name="Simone D."/>
            <person name="Lopez-Fernandez M."/>
            <person name="Wu X."/>
            <person name="de Brujin I."/>
            <person name="Lundin D."/>
            <person name="Andersson A."/>
            <person name="Bertilsson S."/>
            <person name="Dopson M."/>
        </authorList>
    </citation>
    <scope>NUCLEOTIDE SEQUENCE</scope>
    <source>
        <strain evidence="1">MM171B00229</strain>
    </source>
</reference>
<sequence length="211" mass="22561">MYIVENLGINGTRLSADAAAAATTITVDTPGNLSAGAATIWDMDSPVGEAVTISGIVGSTVTLSAGLGTAYTIMAQAHITMTAGIPATGVVKEFDLKINSLWTKICYIKIVQMNPGAMNVTFDIFEKSEIDESIRRNLVYNVLKRNIEMTAVQGAQYGESLTDHPIPYKDRDAIDEERTYNLHCRLSNEPGGTPSDFEVSIKLADIGEGVG</sequence>
<organism evidence="1">
    <name type="scientific">viral metagenome</name>
    <dbReference type="NCBI Taxonomy" id="1070528"/>
    <lineage>
        <taxon>unclassified sequences</taxon>
        <taxon>metagenomes</taxon>
        <taxon>organismal metagenomes</taxon>
    </lineage>
</organism>
<gene>
    <name evidence="1" type="ORF">MM171B00229_0009</name>
</gene>